<proteinExistence type="predicted"/>
<dbReference type="OrthoDB" id="8846921at2759"/>
<dbReference type="AlphaFoldDB" id="A0A9Q0DRG6"/>
<evidence type="ECO:0000313" key="2">
    <source>
        <dbReference type="EMBL" id="KAJ3592366.1"/>
    </source>
</evidence>
<evidence type="ECO:0000313" key="3">
    <source>
        <dbReference type="Proteomes" id="UP001148018"/>
    </source>
</evidence>
<name>A0A9Q0DRG6_9TELE</name>
<reference evidence="2" key="1">
    <citation type="submission" date="2022-07" db="EMBL/GenBank/DDBJ databases">
        <title>Chromosome-level genome of Muraenolepis orangiensis.</title>
        <authorList>
            <person name="Kim J."/>
        </authorList>
    </citation>
    <scope>NUCLEOTIDE SEQUENCE</scope>
    <source>
        <strain evidence="2">KU_S4_2022</strain>
        <tissue evidence="2">Muscle</tissue>
    </source>
</reference>
<protein>
    <submittedName>
        <fullName evidence="2">Uncharacterized protein</fullName>
    </submittedName>
</protein>
<accession>A0A9Q0DRG6</accession>
<feature type="region of interest" description="Disordered" evidence="1">
    <location>
        <begin position="1"/>
        <end position="39"/>
    </location>
</feature>
<comment type="caution">
    <text evidence="2">The sequence shown here is derived from an EMBL/GenBank/DDBJ whole genome shotgun (WGS) entry which is preliminary data.</text>
</comment>
<sequence>MSAELVGHMTRPIPERPVTNHRAPRRSQRDPGPDVCSSLGRDGLEVQALVRPCNQALFSETSQLCLQNFHLAMANTSYQERCPWPAVKG</sequence>
<keyword evidence="3" id="KW-1185">Reference proteome</keyword>
<organism evidence="2 3">
    <name type="scientific">Muraenolepis orangiensis</name>
    <name type="common">Patagonian moray cod</name>
    <dbReference type="NCBI Taxonomy" id="630683"/>
    <lineage>
        <taxon>Eukaryota</taxon>
        <taxon>Metazoa</taxon>
        <taxon>Chordata</taxon>
        <taxon>Craniata</taxon>
        <taxon>Vertebrata</taxon>
        <taxon>Euteleostomi</taxon>
        <taxon>Actinopterygii</taxon>
        <taxon>Neopterygii</taxon>
        <taxon>Teleostei</taxon>
        <taxon>Neoteleostei</taxon>
        <taxon>Acanthomorphata</taxon>
        <taxon>Zeiogadaria</taxon>
        <taxon>Gadariae</taxon>
        <taxon>Gadiformes</taxon>
        <taxon>Muraenolepidoidei</taxon>
        <taxon>Muraenolepididae</taxon>
        <taxon>Muraenolepis</taxon>
    </lineage>
</organism>
<dbReference type="EMBL" id="JANIIK010000113">
    <property type="protein sequence ID" value="KAJ3592366.1"/>
    <property type="molecule type" value="Genomic_DNA"/>
</dbReference>
<evidence type="ECO:0000256" key="1">
    <source>
        <dbReference type="SAM" id="MobiDB-lite"/>
    </source>
</evidence>
<dbReference type="Proteomes" id="UP001148018">
    <property type="component" value="Unassembled WGS sequence"/>
</dbReference>
<gene>
    <name evidence="2" type="ORF">NHX12_007493</name>
</gene>